<sequence length="425" mass="46940">MLSRVTHWITDGTEKDSRNQITLLVVMAIAMPLTFSIWRTMLDNFAIEKAAFTGIEIGTLQSLREIPGFLTFLFIFITLFIREQRFTILSLGIAGFGVALTGFFPSVMGLYATTVLMSVGFHYYETGQQSLQLQWISKDKAPQTLGKIMAAGSVASLGAYAIILLVHQVLHLEYKYIYLIGGSITLTIAIFAAFYFPTFKEDAQQNKQLILRKRYWLYYALTFMSGARRQIFVVFAGFMMVERFSFPIWAMTCLYLFNHLLNMFLAPYIGRMIHKHGERNSLGVEYVGLIIVFSAYGFVASLPVGTTLLFGLPLIGFAAAALFFMDHALFAMALAIKTYFQKIAVSADIAATAGVAFSINHIAAVGLPVILGLVWMQNNAAVFFIGAAMAIVSLGLSRLVPHNPAPGNELVWGAASASTLIKANE</sequence>
<keyword evidence="6" id="KW-1185">Reference proteome</keyword>
<reference evidence="5 6" key="1">
    <citation type="journal article" date="2010" name="J. Bacteriol.">
        <title>Genome sequence of the oligotrophic marine Gammaproteobacterium HTCC2143, isolated from the Oregon Coast.</title>
        <authorList>
            <person name="Oh H.M."/>
            <person name="Kang I."/>
            <person name="Ferriera S."/>
            <person name="Giovannoni S.J."/>
            <person name="Cho J.C."/>
        </authorList>
    </citation>
    <scope>NUCLEOTIDE SEQUENCE [LARGE SCALE GENOMIC DNA]</scope>
    <source>
        <strain evidence="5 6">HTCC2143</strain>
    </source>
</reference>
<evidence type="ECO:0000256" key="3">
    <source>
        <dbReference type="ARBA" id="ARBA00023136"/>
    </source>
</evidence>
<keyword evidence="1 4" id="KW-0812">Transmembrane</keyword>
<protein>
    <submittedName>
        <fullName evidence="5">Transporter, MFS superfamily protein</fullName>
    </submittedName>
</protein>
<keyword evidence="2 4" id="KW-1133">Transmembrane helix</keyword>
<feature type="transmembrane region" description="Helical" evidence="4">
    <location>
        <begin position="381"/>
        <end position="400"/>
    </location>
</feature>
<evidence type="ECO:0000256" key="2">
    <source>
        <dbReference type="ARBA" id="ARBA00022989"/>
    </source>
</evidence>
<evidence type="ECO:0000313" key="6">
    <source>
        <dbReference type="Proteomes" id="UP000004931"/>
    </source>
</evidence>
<dbReference type="AlphaFoldDB" id="A0YAR1"/>
<feature type="transmembrane region" description="Helical" evidence="4">
    <location>
        <begin position="21"/>
        <end position="42"/>
    </location>
</feature>
<feature type="transmembrane region" description="Helical" evidence="4">
    <location>
        <begin position="314"/>
        <end position="336"/>
    </location>
</feature>
<feature type="transmembrane region" description="Helical" evidence="4">
    <location>
        <begin position="86"/>
        <end position="104"/>
    </location>
</feature>
<feature type="transmembrane region" description="Helical" evidence="4">
    <location>
        <begin position="348"/>
        <end position="375"/>
    </location>
</feature>
<feature type="transmembrane region" description="Helical" evidence="4">
    <location>
        <begin position="62"/>
        <end position="81"/>
    </location>
</feature>
<proteinExistence type="predicted"/>
<name>A0YAR1_9GAMM</name>
<evidence type="ECO:0000256" key="1">
    <source>
        <dbReference type="ARBA" id="ARBA00022692"/>
    </source>
</evidence>
<dbReference type="EMBL" id="AAVT01000001">
    <property type="protein sequence ID" value="EAW33215.1"/>
    <property type="molecule type" value="Genomic_DNA"/>
</dbReference>
<dbReference type="GO" id="GO:0022857">
    <property type="term" value="F:transmembrane transporter activity"/>
    <property type="evidence" value="ECO:0007669"/>
    <property type="project" value="InterPro"/>
</dbReference>
<feature type="transmembrane region" description="Helical" evidence="4">
    <location>
        <begin position="176"/>
        <end position="196"/>
    </location>
</feature>
<evidence type="ECO:0000313" key="5">
    <source>
        <dbReference type="EMBL" id="EAW33215.1"/>
    </source>
</evidence>
<dbReference type="InterPro" id="IPR036259">
    <property type="entry name" value="MFS_trans_sf"/>
</dbReference>
<organism evidence="5 6">
    <name type="scientific">marine gamma proteobacterium HTCC2143</name>
    <dbReference type="NCBI Taxonomy" id="247633"/>
    <lineage>
        <taxon>Bacteria</taxon>
        <taxon>Pseudomonadati</taxon>
        <taxon>Pseudomonadota</taxon>
        <taxon>Gammaproteobacteria</taxon>
        <taxon>Cellvibrionales</taxon>
        <taxon>Spongiibacteraceae</taxon>
        <taxon>BD1-7 clade</taxon>
    </lineage>
</organism>
<dbReference type="Gene3D" id="1.20.1250.20">
    <property type="entry name" value="MFS general substrate transporter like domains"/>
    <property type="match status" value="2"/>
</dbReference>
<feature type="transmembrane region" description="Helical" evidence="4">
    <location>
        <begin position="148"/>
        <end position="170"/>
    </location>
</feature>
<dbReference type="eggNOG" id="COG2223">
    <property type="taxonomic scope" value="Bacteria"/>
</dbReference>
<comment type="caution">
    <text evidence="5">The sequence shown here is derived from an EMBL/GenBank/DDBJ whole genome shotgun (WGS) entry which is preliminary data.</text>
</comment>
<dbReference type="SUPFAM" id="SSF103473">
    <property type="entry name" value="MFS general substrate transporter"/>
    <property type="match status" value="1"/>
</dbReference>
<evidence type="ECO:0000256" key="4">
    <source>
        <dbReference type="SAM" id="Phobius"/>
    </source>
</evidence>
<dbReference type="Pfam" id="PF07690">
    <property type="entry name" value="MFS_1"/>
    <property type="match status" value="1"/>
</dbReference>
<keyword evidence="3 4" id="KW-0472">Membrane</keyword>
<feature type="transmembrane region" description="Helical" evidence="4">
    <location>
        <begin position="282"/>
        <end position="302"/>
    </location>
</feature>
<dbReference type="STRING" id="247633.GP2143_18206"/>
<accession>A0YAR1</accession>
<gene>
    <name evidence="5" type="ORF">GP2143_18206</name>
</gene>
<feature type="transmembrane region" description="Helical" evidence="4">
    <location>
        <begin position="246"/>
        <end position="270"/>
    </location>
</feature>
<dbReference type="Proteomes" id="UP000004931">
    <property type="component" value="Unassembled WGS sequence"/>
</dbReference>
<dbReference type="InterPro" id="IPR011701">
    <property type="entry name" value="MFS"/>
</dbReference>